<dbReference type="CDD" id="cd16599">
    <property type="entry name" value="RING-HC_TRIM35_C-IV"/>
    <property type="match status" value="1"/>
</dbReference>
<keyword evidence="9" id="KW-1185">Reference proteome</keyword>
<feature type="domain" description="RING-type" evidence="6">
    <location>
        <begin position="23"/>
        <end position="63"/>
    </location>
</feature>
<evidence type="ECO:0000259" key="8">
    <source>
        <dbReference type="PROSITE" id="PS50188"/>
    </source>
</evidence>
<dbReference type="InParanoid" id="A0A1S3FUJ3"/>
<dbReference type="SMART" id="SM00589">
    <property type="entry name" value="PRY"/>
    <property type="match status" value="1"/>
</dbReference>
<feature type="domain" description="B box-type" evidence="7">
    <location>
        <begin position="96"/>
        <end position="137"/>
    </location>
</feature>
<dbReference type="STRING" id="10020.ENSDORP00000009648"/>
<dbReference type="SMART" id="SM00449">
    <property type="entry name" value="SPRY"/>
    <property type="match status" value="1"/>
</dbReference>
<dbReference type="SUPFAM" id="SSF57845">
    <property type="entry name" value="B-box zinc-binding domain"/>
    <property type="match status" value="1"/>
</dbReference>
<dbReference type="Pfam" id="PF13923">
    <property type="entry name" value="zf-C3HC4_2"/>
    <property type="match status" value="1"/>
</dbReference>
<evidence type="ECO:0000256" key="1">
    <source>
        <dbReference type="ARBA" id="ARBA00022723"/>
    </source>
</evidence>
<dbReference type="Proteomes" id="UP000081671">
    <property type="component" value="Unplaced"/>
</dbReference>
<reference evidence="10" key="1">
    <citation type="submission" date="2025-08" db="UniProtKB">
        <authorList>
            <consortium name="RefSeq"/>
        </authorList>
    </citation>
    <scope>IDENTIFICATION</scope>
    <source>
        <tissue evidence="10">Kidney</tissue>
    </source>
</reference>
<dbReference type="PRINTS" id="PR01407">
    <property type="entry name" value="BUTYPHLNCDUF"/>
</dbReference>
<dbReference type="InterPro" id="IPR013320">
    <property type="entry name" value="ConA-like_dom_sf"/>
</dbReference>
<dbReference type="InterPro" id="IPR050143">
    <property type="entry name" value="TRIM/RBCC"/>
</dbReference>
<dbReference type="InterPro" id="IPR043136">
    <property type="entry name" value="B30.2/SPRY_sf"/>
</dbReference>
<dbReference type="FunCoup" id="A0A1S3FUJ3">
    <property type="interactions" value="1904"/>
</dbReference>
<name>A0A1S3FUJ3_DIPOR</name>
<dbReference type="PANTHER" id="PTHR24103">
    <property type="entry name" value="E3 UBIQUITIN-PROTEIN LIGASE TRIM"/>
    <property type="match status" value="1"/>
</dbReference>
<keyword evidence="2 4" id="KW-0863">Zinc-finger</keyword>
<evidence type="ECO:0000313" key="10">
    <source>
        <dbReference type="RefSeq" id="XP_012879689.1"/>
    </source>
</evidence>
<evidence type="ECO:0000259" key="6">
    <source>
        <dbReference type="PROSITE" id="PS50089"/>
    </source>
</evidence>
<dbReference type="InterPro" id="IPR006574">
    <property type="entry name" value="PRY"/>
</dbReference>
<dbReference type="OrthoDB" id="6105938at2759"/>
<proteinExistence type="predicted"/>
<dbReference type="SUPFAM" id="SSF57850">
    <property type="entry name" value="RING/U-box"/>
    <property type="match status" value="1"/>
</dbReference>
<accession>A0A1S3FUJ3</accession>
<gene>
    <name evidence="10" type="primary">Trim35</name>
</gene>
<evidence type="ECO:0000256" key="4">
    <source>
        <dbReference type="PROSITE-ProRule" id="PRU00024"/>
    </source>
</evidence>
<feature type="coiled-coil region" evidence="5">
    <location>
        <begin position="217"/>
        <end position="251"/>
    </location>
</feature>
<dbReference type="Gene3D" id="2.60.120.920">
    <property type="match status" value="1"/>
</dbReference>
<dbReference type="SUPFAM" id="SSF49899">
    <property type="entry name" value="Concanavalin A-like lectins/glucanases"/>
    <property type="match status" value="1"/>
</dbReference>
<feature type="domain" description="B30.2/SPRY" evidence="8">
    <location>
        <begin position="284"/>
        <end position="483"/>
    </location>
</feature>
<dbReference type="CTD" id="23087"/>
<dbReference type="PROSITE" id="PS50188">
    <property type="entry name" value="B302_SPRY"/>
    <property type="match status" value="1"/>
</dbReference>
<protein>
    <submittedName>
        <fullName evidence="10">Tripartite motif-containing protein 35</fullName>
    </submittedName>
</protein>
<keyword evidence="5" id="KW-0175">Coiled coil</keyword>
<dbReference type="Gene3D" id="3.30.40.10">
    <property type="entry name" value="Zinc/RING finger domain, C3HC4 (zinc finger)"/>
    <property type="match status" value="1"/>
</dbReference>
<dbReference type="InterPro" id="IPR001841">
    <property type="entry name" value="Znf_RING"/>
</dbReference>
<dbReference type="InterPro" id="IPR013083">
    <property type="entry name" value="Znf_RING/FYVE/PHD"/>
</dbReference>
<dbReference type="SMART" id="SM00184">
    <property type="entry name" value="RING"/>
    <property type="match status" value="1"/>
</dbReference>
<evidence type="ECO:0000256" key="2">
    <source>
        <dbReference type="ARBA" id="ARBA00022771"/>
    </source>
</evidence>
<dbReference type="GO" id="GO:0008270">
    <property type="term" value="F:zinc ion binding"/>
    <property type="evidence" value="ECO:0007669"/>
    <property type="project" value="UniProtKB-KW"/>
</dbReference>
<dbReference type="InterPro" id="IPR001870">
    <property type="entry name" value="B30.2/SPRY"/>
</dbReference>
<evidence type="ECO:0000256" key="3">
    <source>
        <dbReference type="ARBA" id="ARBA00022833"/>
    </source>
</evidence>
<dbReference type="Pfam" id="PF00643">
    <property type="entry name" value="zf-B_box"/>
    <property type="match status" value="1"/>
</dbReference>
<dbReference type="Pfam" id="PF00622">
    <property type="entry name" value="SPRY"/>
    <property type="match status" value="1"/>
</dbReference>
<keyword evidence="3" id="KW-0862">Zinc</keyword>
<sequence length="493" mass="56890">MEPDSAETPGPFPAASLKEELQCAVCYDPFRDAVTLNCGHNFCRECVSRCWLEQLEPACPVCKDPASPSALRTNHTLNNLVAKVLQAEGACGPGRRPTRRCRQHRAEFSLYCQEDKELLCGPCGADSRHQDHRVLLLEDAARNARAKCKNMEHILQQKVRTFSSTRSSYEALAKHNQVETTWLEGRIHQEFEKLQEFLRVEEKATLDMMTQESRQKQLLIDERVKQLSREVEALNREVKRLKVEMREDDISFLLKHKTRKRRLFYTLEPEPIQPGMLIDVCKYLGSLQYRTWKKMISFIEVVPITLDPNTASGWLSVHDDLASVSNQPYWRQVENPDRFSSAPALMGSQVFSQGSHAWEVSVGGLQNWRVGVMRVESEAGEECYTRNCFYDTRSGFWYMYHMRGQEDDMCIASEQGTVILPLPMPHRLRVELECEDGELSFYDVERQCHMYTFHAYFGAVRPYFYIGPPQGNEAHEPLRICPLHITIKEELDG</sequence>
<dbReference type="PROSITE" id="PS50119">
    <property type="entry name" value="ZF_BBOX"/>
    <property type="match status" value="1"/>
</dbReference>
<dbReference type="KEGG" id="dord:105991581"/>
<dbReference type="GeneID" id="105991581"/>
<dbReference type="Gene3D" id="3.30.160.60">
    <property type="entry name" value="Classic Zinc Finger"/>
    <property type="match status" value="1"/>
</dbReference>
<dbReference type="AlphaFoldDB" id="A0A1S3FUJ3"/>
<dbReference type="InterPro" id="IPR017907">
    <property type="entry name" value="Znf_RING_CS"/>
</dbReference>
<dbReference type="InterPro" id="IPR003877">
    <property type="entry name" value="SPRY_dom"/>
</dbReference>
<evidence type="ECO:0000259" key="7">
    <source>
        <dbReference type="PROSITE" id="PS50119"/>
    </source>
</evidence>
<dbReference type="RefSeq" id="XP_012879689.1">
    <property type="nucleotide sequence ID" value="XM_013024235.1"/>
</dbReference>
<evidence type="ECO:0000313" key="9">
    <source>
        <dbReference type="Proteomes" id="UP000081671"/>
    </source>
</evidence>
<evidence type="ECO:0000256" key="5">
    <source>
        <dbReference type="SAM" id="Coils"/>
    </source>
</evidence>
<dbReference type="InterPro" id="IPR003879">
    <property type="entry name" value="Butyrophylin_SPRY"/>
</dbReference>
<dbReference type="PROSITE" id="PS50089">
    <property type="entry name" value="ZF_RING_2"/>
    <property type="match status" value="1"/>
</dbReference>
<dbReference type="SMART" id="SM00336">
    <property type="entry name" value="BBOX"/>
    <property type="match status" value="1"/>
</dbReference>
<dbReference type="PROSITE" id="PS00518">
    <property type="entry name" value="ZF_RING_1"/>
    <property type="match status" value="1"/>
</dbReference>
<dbReference type="Pfam" id="PF13765">
    <property type="entry name" value="PRY"/>
    <property type="match status" value="1"/>
</dbReference>
<dbReference type="InterPro" id="IPR000315">
    <property type="entry name" value="Znf_B-box"/>
</dbReference>
<organism evidence="9 10">
    <name type="scientific">Dipodomys ordii</name>
    <name type="common">Ord's kangaroo rat</name>
    <dbReference type="NCBI Taxonomy" id="10020"/>
    <lineage>
        <taxon>Eukaryota</taxon>
        <taxon>Metazoa</taxon>
        <taxon>Chordata</taxon>
        <taxon>Craniata</taxon>
        <taxon>Vertebrata</taxon>
        <taxon>Euteleostomi</taxon>
        <taxon>Mammalia</taxon>
        <taxon>Eutheria</taxon>
        <taxon>Euarchontoglires</taxon>
        <taxon>Glires</taxon>
        <taxon>Rodentia</taxon>
        <taxon>Castorimorpha</taxon>
        <taxon>Heteromyidae</taxon>
        <taxon>Dipodomyinae</taxon>
        <taxon>Dipodomys</taxon>
    </lineage>
</organism>
<keyword evidence="1" id="KW-0479">Metal-binding</keyword>